<accession>A0AAV4PET9</accession>
<comment type="caution">
    <text evidence="1">The sequence shown here is derived from an EMBL/GenBank/DDBJ whole genome shotgun (WGS) entry which is preliminary data.</text>
</comment>
<keyword evidence="2" id="KW-1185">Reference proteome</keyword>
<protein>
    <submittedName>
        <fullName evidence="1">Uncharacterized protein</fullName>
    </submittedName>
</protein>
<evidence type="ECO:0000313" key="2">
    <source>
        <dbReference type="Proteomes" id="UP001054945"/>
    </source>
</evidence>
<proteinExistence type="predicted"/>
<gene>
    <name evidence="1" type="ORF">CEXT_215701</name>
</gene>
<dbReference type="Proteomes" id="UP001054945">
    <property type="component" value="Unassembled WGS sequence"/>
</dbReference>
<feature type="non-terminal residue" evidence="1">
    <location>
        <position position="42"/>
    </location>
</feature>
<dbReference type="EMBL" id="BPLR01004276">
    <property type="protein sequence ID" value="GIX93612.1"/>
    <property type="molecule type" value="Genomic_DNA"/>
</dbReference>
<dbReference type="AlphaFoldDB" id="A0AAV4PET9"/>
<sequence>MGKCTRTNEVSLAVGFPDCKVEVLFIRVRFILPLTGLACGMA</sequence>
<evidence type="ECO:0000313" key="1">
    <source>
        <dbReference type="EMBL" id="GIX93612.1"/>
    </source>
</evidence>
<organism evidence="1 2">
    <name type="scientific">Caerostris extrusa</name>
    <name type="common">Bark spider</name>
    <name type="synonym">Caerostris bankana</name>
    <dbReference type="NCBI Taxonomy" id="172846"/>
    <lineage>
        <taxon>Eukaryota</taxon>
        <taxon>Metazoa</taxon>
        <taxon>Ecdysozoa</taxon>
        <taxon>Arthropoda</taxon>
        <taxon>Chelicerata</taxon>
        <taxon>Arachnida</taxon>
        <taxon>Araneae</taxon>
        <taxon>Araneomorphae</taxon>
        <taxon>Entelegynae</taxon>
        <taxon>Araneoidea</taxon>
        <taxon>Araneidae</taxon>
        <taxon>Caerostris</taxon>
    </lineage>
</organism>
<name>A0AAV4PET9_CAEEX</name>
<reference evidence="1 2" key="1">
    <citation type="submission" date="2021-06" db="EMBL/GenBank/DDBJ databases">
        <title>Caerostris extrusa draft genome.</title>
        <authorList>
            <person name="Kono N."/>
            <person name="Arakawa K."/>
        </authorList>
    </citation>
    <scope>NUCLEOTIDE SEQUENCE [LARGE SCALE GENOMIC DNA]</scope>
</reference>